<feature type="compositionally biased region" description="Low complexity" evidence="11">
    <location>
        <begin position="483"/>
        <end position="497"/>
    </location>
</feature>
<keyword evidence="13" id="KW-1185">Reference proteome</keyword>
<proteinExistence type="inferred from homology"/>
<name>A0A8B7N752_HYAAZ</name>
<reference evidence="14" key="1">
    <citation type="submission" date="2025-08" db="UniProtKB">
        <authorList>
            <consortium name="RefSeq"/>
        </authorList>
    </citation>
    <scope>IDENTIFICATION</scope>
    <source>
        <tissue evidence="14">Whole organism</tissue>
    </source>
</reference>
<sequence length="739" mass="80854">MERYENLGIVGEGSYGVVLKCRHRETGQLVAVKKFLEGEDDPQVKKIALREVRMLKRLRHENLINLIEFFRRKRRLYLVFEYVDHTVLDEIDAADGGLSEAVARAHIFQVLRGIAFCHHNQIIHRDVKPENVLVSRLGVVKLCDFGFARLVANPGEAFTDYVATWQFLTGKWTCGPEVDVWAVGCLLAEMLTADPLFPGESDIDQLFHIIQALGELSAHHQTLVEKNPMMSGLHLPAGASTPLSSTYPNWSPRAQEFIKACLNLVPTNRPSAQALLAHDFFLHDSFPDTFLPELRQKVHQEFNGNALLCKDGRRGSGGAYKRAKKAQEAMLSPEAIYGKSLANPPAKTDLSKSRASVKMPPAPAQGPSSVNRSGLSYGTNFSERRGINLEDGPPSLPFTTMPPVRDASTSNYSGSSFSTTFPNSVSFLNLSSVGTSSQHSRHGNSSTGSPTKPSYFGMQTNAYSSPSKSSDRGTKSPLNLWGSSIKPKYPSSSSTSTLPHTVETRALRSNSTPDDDEFNLSLLLHETAGLPPPSTSYTSSVRQHPFEFQRHPYTISLDNSRDLISKPMDTLSQKDFHTPSRDLLAREQLARDRLSRDPLREIKDNSREISRTLKQETLNSGLRRSKVETNSGGKIKYGTDDLSLPNVPGVVGGGAGSPLKSGRRFCADSPAPNGGFGDGGLPRRPPMPSLAAQPRSSSTHRAAPLLSRTSLSYDVRPATTKTTASITTTTITAATTTIT</sequence>
<comment type="catalytic activity">
    <reaction evidence="8">
        <text>L-threonyl-[protein] + ATP = O-phospho-L-threonyl-[protein] + ADP + H(+)</text>
        <dbReference type="Rhea" id="RHEA:46608"/>
        <dbReference type="Rhea" id="RHEA-COMP:11060"/>
        <dbReference type="Rhea" id="RHEA-COMP:11605"/>
        <dbReference type="ChEBI" id="CHEBI:15378"/>
        <dbReference type="ChEBI" id="CHEBI:30013"/>
        <dbReference type="ChEBI" id="CHEBI:30616"/>
        <dbReference type="ChEBI" id="CHEBI:61977"/>
        <dbReference type="ChEBI" id="CHEBI:456216"/>
        <dbReference type="EC" id="2.7.11.22"/>
    </reaction>
</comment>
<dbReference type="FunFam" id="3.30.200.20:FF:000049">
    <property type="entry name" value="cyclin-dependent kinase-like 1 isoform X1"/>
    <property type="match status" value="1"/>
</dbReference>
<dbReference type="RefSeq" id="XP_018009109.2">
    <property type="nucleotide sequence ID" value="XM_018153620.2"/>
</dbReference>
<evidence type="ECO:0000256" key="7">
    <source>
        <dbReference type="ARBA" id="ARBA00022840"/>
    </source>
</evidence>
<feature type="compositionally biased region" description="Polar residues" evidence="11">
    <location>
        <begin position="366"/>
        <end position="381"/>
    </location>
</feature>
<evidence type="ECO:0000256" key="1">
    <source>
        <dbReference type="ARBA" id="ARBA00006485"/>
    </source>
</evidence>
<dbReference type="GeneID" id="108666704"/>
<evidence type="ECO:0000256" key="4">
    <source>
        <dbReference type="ARBA" id="ARBA00022679"/>
    </source>
</evidence>
<dbReference type="GO" id="GO:0005634">
    <property type="term" value="C:nucleus"/>
    <property type="evidence" value="ECO:0007669"/>
    <property type="project" value="TreeGrafter"/>
</dbReference>
<dbReference type="EC" id="2.7.11.22" evidence="2"/>
<evidence type="ECO:0000256" key="6">
    <source>
        <dbReference type="ARBA" id="ARBA00022777"/>
    </source>
</evidence>
<dbReference type="OMA" id="ASHTETX"/>
<evidence type="ECO:0000256" key="8">
    <source>
        <dbReference type="ARBA" id="ARBA00047811"/>
    </source>
</evidence>
<dbReference type="InterPro" id="IPR050108">
    <property type="entry name" value="CDK"/>
</dbReference>
<evidence type="ECO:0000256" key="11">
    <source>
        <dbReference type="SAM" id="MobiDB-lite"/>
    </source>
</evidence>
<dbReference type="PROSITE" id="PS00108">
    <property type="entry name" value="PROTEIN_KINASE_ST"/>
    <property type="match status" value="1"/>
</dbReference>
<evidence type="ECO:0000256" key="3">
    <source>
        <dbReference type="ARBA" id="ARBA00022527"/>
    </source>
</evidence>
<feature type="region of interest" description="Disordered" evidence="11">
    <location>
        <begin position="661"/>
        <end position="709"/>
    </location>
</feature>
<evidence type="ECO:0000256" key="9">
    <source>
        <dbReference type="ARBA" id="ARBA00048367"/>
    </source>
</evidence>
<comment type="catalytic activity">
    <reaction evidence="9">
        <text>L-seryl-[protein] + ATP = O-phospho-L-seryl-[protein] + ADP + H(+)</text>
        <dbReference type="Rhea" id="RHEA:17989"/>
        <dbReference type="Rhea" id="RHEA-COMP:9863"/>
        <dbReference type="Rhea" id="RHEA-COMP:11604"/>
        <dbReference type="ChEBI" id="CHEBI:15378"/>
        <dbReference type="ChEBI" id="CHEBI:29999"/>
        <dbReference type="ChEBI" id="CHEBI:30616"/>
        <dbReference type="ChEBI" id="CHEBI:83421"/>
        <dbReference type="ChEBI" id="CHEBI:456216"/>
        <dbReference type="EC" id="2.7.11.22"/>
    </reaction>
</comment>
<feature type="region of interest" description="Disordered" evidence="11">
    <location>
        <begin position="434"/>
        <end position="500"/>
    </location>
</feature>
<evidence type="ECO:0000256" key="5">
    <source>
        <dbReference type="ARBA" id="ARBA00022741"/>
    </source>
</evidence>
<dbReference type="OrthoDB" id="548217at2759"/>
<dbReference type="InterPro" id="IPR017441">
    <property type="entry name" value="Protein_kinase_ATP_BS"/>
</dbReference>
<feature type="binding site" evidence="10">
    <location>
        <position position="34"/>
    </location>
    <ligand>
        <name>ATP</name>
        <dbReference type="ChEBI" id="CHEBI:30616"/>
    </ligand>
</feature>
<dbReference type="Proteomes" id="UP000694843">
    <property type="component" value="Unplaced"/>
</dbReference>
<feature type="compositionally biased region" description="Polar residues" evidence="11">
    <location>
        <begin position="434"/>
        <end position="468"/>
    </location>
</feature>
<evidence type="ECO:0000256" key="2">
    <source>
        <dbReference type="ARBA" id="ARBA00012425"/>
    </source>
</evidence>
<dbReference type="AlphaFoldDB" id="A0A8B7N752"/>
<feature type="region of interest" description="Disordered" evidence="11">
    <location>
        <begin position="340"/>
        <end position="415"/>
    </location>
</feature>
<dbReference type="PROSITE" id="PS00107">
    <property type="entry name" value="PROTEIN_KINASE_ATP"/>
    <property type="match status" value="1"/>
</dbReference>
<dbReference type="Pfam" id="PF00069">
    <property type="entry name" value="Pkinase"/>
    <property type="match status" value="1"/>
</dbReference>
<keyword evidence="7 10" id="KW-0067">ATP-binding</keyword>
<keyword evidence="3" id="KW-0723">Serine/threonine-protein kinase</keyword>
<accession>A0A8B7N752</accession>
<dbReference type="KEGG" id="hazt:108666704"/>
<dbReference type="InterPro" id="IPR011009">
    <property type="entry name" value="Kinase-like_dom_sf"/>
</dbReference>
<feature type="domain" description="Protein kinase" evidence="12">
    <location>
        <begin position="4"/>
        <end position="281"/>
    </location>
</feature>
<evidence type="ECO:0000313" key="13">
    <source>
        <dbReference type="Proteomes" id="UP000694843"/>
    </source>
</evidence>
<dbReference type="GO" id="GO:0004693">
    <property type="term" value="F:cyclin-dependent protein serine/threonine kinase activity"/>
    <property type="evidence" value="ECO:0007669"/>
    <property type="project" value="UniProtKB-EC"/>
</dbReference>
<feature type="non-terminal residue" evidence="14">
    <location>
        <position position="739"/>
    </location>
</feature>
<keyword evidence="4" id="KW-0808">Transferase</keyword>
<dbReference type="InterPro" id="IPR008271">
    <property type="entry name" value="Ser/Thr_kinase_AS"/>
</dbReference>
<dbReference type="InterPro" id="IPR000719">
    <property type="entry name" value="Prot_kinase_dom"/>
</dbReference>
<dbReference type="PANTHER" id="PTHR24056">
    <property type="entry name" value="CELL DIVISION PROTEIN KINASE"/>
    <property type="match status" value="1"/>
</dbReference>
<comment type="similarity">
    <text evidence="1">Belongs to the protein kinase superfamily. CMGC Ser/Thr protein kinase family. CDC2/CDKX subfamily.</text>
</comment>
<dbReference type="PROSITE" id="PS50011">
    <property type="entry name" value="PROTEIN_KINASE_DOM"/>
    <property type="match status" value="1"/>
</dbReference>
<organism evidence="13 14">
    <name type="scientific">Hyalella azteca</name>
    <name type="common">Amphipod</name>
    <dbReference type="NCBI Taxonomy" id="294128"/>
    <lineage>
        <taxon>Eukaryota</taxon>
        <taxon>Metazoa</taxon>
        <taxon>Ecdysozoa</taxon>
        <taxon>Arthropoda</taxon>
        <taxon>Crustacea</taxon>
        <taxon>Multicrustacea</taxon>
        <taxon>Malacostraca</taxon>
        <taxon>Eumalacostraca</taxon>
        <taxon>Peracarida</taxon>
        <taxon>Amphipoda</taxon>
        <taxon>Senticaudata</taxon>
        <taxon>Talitrida</taxon>
        <taxon>Talitroidea</taxon>
        <taxon>Hyalellidae</taxon>
        <taxon>Hyalella</taxon>
    </lineage>
</organism>
<dbReference type="PANTHER" id="PTHR24056:SF400">
    <property type="entry name" value="KINASE, PUTATIVE-RELATED"/>
    <property type="match status" value="1"/>
</dbReference>
<dbReference type="Gene3D" id="3.30.200.20">
    <property type="entry name" value="Phosphorylase Kinase, domain 1"/>
    <property type="match status" value="1"/>
</dbReference>
<keyword evidence="5 10" id="KW-0547">Nucleotide-binding</keyword>
<dbReference type="FunFam" id="1.10.510.10:FF:000624">
    <property type="entry name" value="Mitogen-activated protein kinase"/>
    <property type="match status" value="1"/>
</dbReference>
<dbReference type="SUPFAM" id="SSF56112">
    <property type="entry name" value="Protein kinase-like (PK-like)"/>
    <property type="match status" value="1"/>
</dbReference>
<dbReference type="SMART" id="SM00220">
    <property type="entry name" value="S_TKc"/>
    <property type="match status" value="1"/>
</dbReference>
<dbReference type="Gene3D" id="1.10.510.10">
    <property type="entry name" value="Transferase(Phosphotransferase) domain 1"/>
    <property type="match status" value="1"/>
</dbReference>
<gene>
    <name evidence="14" type="primary">LOC108666704</name>
</gene>
<evidence type="ECO:0000313" key="14">
    <source>
        <dbReference type="RefSeq" id="XP_018009109.2"/>
    </source>
</evidence>
<dbReference type="GO" id="GO:0005524">
    <property type="term" value="F:ATP binding"/>
    <property type="evidence" value="ECO:0007669"/>
    <property type="project" value="UniProtKB-UniRule"/>
</dbReference>
<evidence type="ECO:0000256" key="10">
    <source>
        <dbReference type="PROSITE-ProRule" id="PRU10141"/>
    </source>
</evidence>
<protein>
    <recommendedName>
        <fullName evidence="2">cyclin-dependent kinase</fullName>
        <ecNumber evidence="2">2.7.11.22</ecNumber>
    </recommendedName>
</protein>
<keyword evidence="6" id="KW-0418">Kinase</keyword>
<evidence type="ECO:0000259" key="12">
    <source>
        <dbReference type="PROSITE" id="PS50011"/>
    </source>
</evidence>